<organism evidence="1 2">
    <name type="scientific">Streptomyces atratus</name>
    <dbReference type="NCBI Taxonomy" id="1893"/>
    <lineage>
        <taxon>Bacteria</taxon>
        <taxon>Bacillati</taxon>
        <taxon>Actinomycetota</taxon>
        <taxon>Actinomycetes</taxon>
        <taxon>Kitasatosporales</taxon>
        <taxon>Streptomycetaceae</taxon>
        <taxon>Streptomyces</taxon>
    </lineage>
</organism>
<name>A0A1K2BBZ6_STRAR</name>
<accession>A0A1K2BBZ6</accession>
<dbReference type="OrthoDB" id="4307815at2"/>
<dbReference type="SUPFAM" id="SSF89372">
    <property type="entry name" value="Fucose-specific lectin"/>
    <property type="match status" value="1"/>
</dbReference>
<evidence type="ECO:0000313" key="2">
    <source>
        <dbReference type="Proteomes" id="UP000181909"/>
    </source>
</evidence>
<dbReference type="RefSeq" id="WP_107408244.1">
    <property type="nucleotide sequence ID" value="NZ_CP109381.1"/>
</dbReference>
<gene>
    <name evidence="1" type="ORF">SAMN02787144_1008155</name>
</gene>
<evidence type="ECO:0000313" key="1">
    <source>
        <dbReference type="EMBL" id="SFX96097.1"/>
    </source>
</evidence>
<protein>
    <submittedName>
        <fullName evidence="1">Uncharacterized protein</fullName>
    </submittedName>
</protein>
<proteinExistence type="predicted"/>
<reference evidence="1 2" key="1">
    <citation type="submission" date="2016-11" db="EMBL/GenBank/DDBJ databases">
        <authorList>
            <person name="Jaros S."/>
            <person name="Januszkiewicz K."/>
            <person name="Wedrychowicz H."/>
        </authorList>
    </citation>
    <scope>NUCLEOTIDE SEQUENCE [LARGE SCALE GENOMIC DNA]</scope>
    <source>
        <strain evidence="1 2">OK807</strain>
    </source>
</reference>
<dbReference type="EMBL" id="FPJO01000008">
    <property type="protein sequence ID" value="SFX96097.1"/>
    <property type="molecule type" value="Genomic_DNA"/>
</dbReference>
<dbReference type="Proteomes" id="UP000181909">
    <property type="component" value="Unassembled WGS sequence"/>
</dbReference>
<dbReference type="AlphaFoldDB" id="A0A1K2BBZ6"/>
<dbReference type="STRING" id="1893.SAMN02787144_1008155"/>
<sequence length="508" mass="54142">MSATSSTERVTIVAARHREAVALVEAEGAGAELTVLCVEEDGKDGRAALDRALADAGRRGCKVVGSPRTIGTQDGGDALLRELRALRPQRVRLADPDPVHVSYDEERDVPVHDEPAENADAALAALTAARELQLESGTPVFVDCHRAGADGRSGTAPQPRYPHPAHWLTEGFDGRLTAFLPSAAGVVRWTQREPGGTAWQGPELLPGPRLMPGLRVVRDTHGFPHLFALRRTPLKDGGDDIAVVRAAQYRTGHPLTAWHSLGSPNPGNRHRSREVGFPAAAFDGAGGLFVFVRNFGHSVSYLHQGADGVWTPWQHLRGVRVADELVAVTTAAGEVELYARARDSATVLRWHRSGPDGAWTEDRSVPFSPCPGSMAAGPEPGTILFRDLRTNEPCVWWPGATGPVPLGGAEGAGPVTGTRGVEVDGWAYSLLIRSGPRGACAVGMHVEGRADAGVWWNEVPADSAVMPAAVRDRMGTVTLATLTAGSQLALSHRESPSDGFEFGHWYTV</sequence>